<reference evidence="2 3" key="1">
    <citation type="journal article" date="2023" name="G3 (Bethesda)">
        <title>A chromosome-length genome assembly and annotation of blackberry (Rubus argutus, cv. 'Hillquist').</title>
        <authorList>
            <person name="Bruna T."/>
            <person name="Aryal R."/>
            <person name="Dudchenko O."/>
            <person name="Sargent D.J."/>
            <person name="Mead D."/>
            <person name="Buti M."/>
            <person name="Cavallini A."/>
            <person name="Hytonen T."/>
            <person name="Andres J."/>
            <person name="Pham M."/>
            <person name="Weisz D."/>
            <person name="Mascagni F."/>
            <person name="Usai G."/>
            <person name="Natali L."/>
            <person name="Bassil N."/>
            <person name="Fernandez G.E."/>
            <person name="Lomsadze A."/>
            <person name="Armour M."/>
            <person name="Olukolu B."/>
            <person name="Poorten T."/>
            <person name="Britton C."/>
            <person name="Davik J."/>
            <person name="Ashrafi H."/>
            <person name="Aiden E.L."/>
            <person name="Borodovsky M."/>
            <person name="Worthington M."/>
        </authorList>
    </citation>
    <scope>NUCLEOTIDE SEQUENCE [LARGE SCALE GENOMIC DNA]</scope>
    <source>
        <strain evidence="2">PI 553951</strain>
    </source>
</reference>
<accession>A0AAW1XYU6</accession>
<sequence>MISPKFKRFKSLKNSDDDRNRPMTTANAVSKQWADVWPSFPVIDFDEGDSDDLAKYRRFLTFLENCLKRCKKQRLLDKLKLRIMYSVAGDYEETIDKWVSFAIQRCVKDLDLRFIEAETEVSFYLIPQAVFSSNFLTSLNLEKVTVIYSCRIDGPISLPLLKTMSLKEVEFDDEDDDHALPCLISGCPSIQHLSLDQCDLGCSAASLEISSLSLKSLEIRNCHSLDFTLKTINLESFDFVSECTCAYHDLLTLWDCYNLKHLYIFSKGLKQLHMFGCEKGMDNSIFTPNLNYFMFSGVVEVKVHFVEAPSSLLHALIRITNYWWTFEYYSFLRDCLESVNCSRKVEIDIRDAEGVIIPEHCRMEWSPPLPSIKHLQLTFAVPLGDRDYWLNPSLTWIAPSAKILPYRYD</sequence>
<dbReference type="SUPFAM" id="SSF52047">
    <property type="entry name" value="RNI-like"/>
    <property type="match status" value="1"/>
</dbReference>
<dbReference type="InterPro" id="IPR055411">
    <property type="entry name" value="LRR_FXL15/At3g58940/PEG3-like"/>
</dbReference>
<dbReference type="PANTHER" id="PTHR31900">
    <property type="entry name" value="F-BOX/RNI SUPERFAMILY PROTEIN-RELATED"/>
    <property type="match status" value="1"/>
</dbReference>
<comment type="caution">
    <text evidence="2">The sequence shown here is derived from an EMBL/GenBank/DDBJ whole genome shotgun (WGS) entry which is preliminary data.</text>
</comment>
<keyword evidence="3" id="KW-1185">Reference proteome</keyword>
<evidence type="ECO:0000259" key="1">
    <source>
        <dbReference type="Pfam" id="PF24758"/>
    </source>
</evidence>
<dbReference type="AlphaFoldDB" id="A0AAW1XYU6"/>
<dbReference type="Pfam" id="PF24758">
    <property type="entry name" value="LRR_At5g56370"/>
    <property type="match status" value="1"/>
</dbReference>
<name>A0AAW1XYU6_RUBAR</name>
<proteinExistence type="predicted"/>
<feature type="domain" description="F-box/LRR-repeat protein 15/At3g58940/PEG3-like LRR" evidence="1">
    <location>
        <begin position="95"/>
        <end position="274"/>
    </location>
</feature>
<evidence type="ECO:0000313" key="3">
    <source>
        <dbReference type="Proteomes" id="UP001457282"/>
    </source>
</evidence>
<dbReference type="Gene3D" id="3.80.10.10">
    <property type="entry name" value="Ribonuclease Inhibitor"/>
    <property type="match status" value="1"/>
</dbReference>
<gene>
    <name evidence="2" type="ORF">M0R45_007794</name>
</gene>
<protein>
    <recommendedName>
        <fullName evidence="1">F-box/LRR-repeat protein 15/At3g58940/PEG3-like LRR domain-containing protein</fullName>
    </recommendedName>
</protein>
<dbReference type="InterPro" id="IPR050232">
    <property type="entry name" value="FBL13/AtMIF1-like"/>
</dbReference>
<dbReference type="EMBL" id="JBEDUW010000002">
    <property type="protein sequence ID" value="KAK9942106.1"/>
    <property type="molecule type" value="Genomic_DNA"/>
</dbReference>
<dbReference type="InterPro" id="IPR032675">
    <property type="entry name" value="LRR_dom_sf"/>
</dbReference>
<organism evidence="2 3">
    <name type="scientific">Rubus argutus</name>
    <name type="common">Southern blackberry</name>
    <dbReference type="NCBI Taxonomy" id="59490"/>
    <lineage>
        <taxon>Eukaryota</taxon>
        <taxon>Viridiplantae</taxon>
        <taxon>Streptophyta</taxon>
        <taxon>Embryophyta</taxon>
        <taxon>Tracheophyta</taxon>
        <taxon>Spermatophyta</taxon>
        <taxon>Magnoliopsida</taxon>
        <taxon>eudicotyledons</taxon>
        <taxon>Gunneridae</taxon>
        <taxon>Pentapetalae</taxon>
        <taxon>rosids</taxon>
        <taxon>fabids</taxon>
        <taxon>Rosales</taxon>
        <taxon>Rosaceae</taxon>
        <taxon>Rosoideae</taxon>
        <taxon>Rosoideae incertae sedis</taxon>
        <taxon>Rubus</taxon>
    </lineage>
</organism>
<dbReference type="PANTHER" id="PTHR31900:SF30">
    <property type="entry name" value="SUPERFAMILY PROTEIN, PUTATIVE-RELATED"/>
    <property type="match status" value="1"/>
</dbReference>
<dbReference type="Proteomes" id="UP001457282">
    <property type="component" value="Unassembled WGS sequence"/>
</dbReference>
<evidence type="ECO:0000313" key="2">
    <source>
        <dbReference type="EMBL" id="KAK9942106.1"/>
    </source>
</evidence>